<keyword evidence="3" id="KW-0813">Transport</keyword>
<evidence type="ECO:0000256" key="6">
    <source>
        <dbReference type="ARBA" id="ARBA00022989"/>
    </source>
</evidence>
<feature type="transmembrane region" description="Helical" evidence="8">
    <location>
        <begin position="305"/>
        <end position="328"/>
    </location>
</feature>
<dbReference type="PROSITE" id="PS50850">
    <property type="entry name" value="MFS"/>
    <property type="match status" value="1"/>
</dbReference>
<keyword evidence="7 8" id="KW-0472">Membrane</keyword>
<dbReference type="PANTHER" id="PTHR43271:SF2">
    <property type="entry name" value="BLL2771 PROTEIN"/>
    <property type="match status" value="1"/>
</dbReference>
<evidence type="ECO:0000256" key="2">
    <source>
        <dbReference type="ARBA" id="ARBA00008335"/>
    </source>
</evidence>
<evidence type="ECO:0000313" key="11">
    <source>
        <dbReference type="Proteomes" id="UP001596142"/>
    </source>
</evidence>
<feature type="transmembrane region" description="Helical" evidence="8">
    <location>
        <begin position="105"/>
        <end position="127"/>
    </location>
</feature>
<evidence type="ECO:0000256" key="3">
    <source>
        <dbReference type="ARBA" id="ARBA00022448"/>
    </source>
</evidence>
<evidence type="ECO:0000313" key="10">
    <source>
        <dbReference type="EMBL" id="MFC5713680.1"/>
    </source>
</evidence>
<feature type="transmembrane region" description="Helical" evidence="8">
    <location>
        <begin position="139"/>
        <end position="161"/>
    </location>
</feature>
<organism evidence="10 11">
    <name type="scientific">Thalassorhabdus alkalitolerans</name>
    <dbReference type="NCBI Taxonomy" id="2282697"/>
    <lineage>
        <taxon>Bacteria</taxon>
        <taxon>Bacillati</taxon>
        <taxon>Bacillota</taxon>
        <taxon>Bacilli</taxon>
        <taxon>Bacillales</taxon>
        <taxon>Bacillaceae</taxon>
        <taxon>Thalassorhabdus</taxon>
    </lineage>
</organism>
<feature type="transmembrane region" description="Helical" evidence="8">
    <location>
        <begin position="253"/>
        <end position="270"/>
    </location>
</feature>
<dbReference type="PANTHER" id="PTHR43271">
    <property type="entry name" value="BLL2771 PROTEIN"/>
    <property type="match status" value="1"/>
</dbReference>
<evidence type="ECO:0000256" key="7">
    <source>
        <dbReference type="ARBA" id="ARBA00023136"/>
    </source>
</evidence>
<feature type="transmembrane region" description="Helical" evidence="8">
    <location>
        <begin position="51"/>
        <end position="69"/>
    </location>
</feature>
<feature type="transmembrane region" description="Helical" evidence="8">
    <location>
        <begin position="12"/>
        <end position="31"/>
    </location>
</feature>
<feature type="transmembrane region" description="Helical" evidence="8">
    <location>
        <begin position="277"/>
        <end position="299"/>
    </location>
</feature>
<dbReference type="EMBL" id="JBHSOZ010000005">
    <property type="protein sequence ID" value="MFC5713680.1"/>
    <property type="molecule type" value="Genomic_DNA"/>
</dbReference>
<keyword evidence="4" id="KW-1003">Cell membrane</keyword>
<accession>A0ABW0YMK3</accession>
<dbReference type="InterPro" id="IPR011701">
    <property type="entry name" value="MFS"/>
</dbReference>
<reference evidence="11" key="1">
    <citation type="journal article" date="2019" name="Int. J. Syst. Evol. Microbiol.">
        <title>The Global Catalogue of Microorganisms (GCM) 10K type strain sequencing project: providing services to taxonomists for standard genome sequencing and annotation.</title>
        <authorList>
            <consortium name="The Broad Institute Genomics Platform"/>
            <consortium name="The Broad Institute Genome Sequencing Center for Infectious Disease"/>
            <person name="Wu L."/>
            <person name="Ma J."/>
        </authorList>
    </citation>
    <scope>NUCLEOTIDE SEQUENCE [LARGE SCALE GENOMIC DNA]</scope>
    <source>
        <strain evidence="11">CECT 7184</strain>
    </source>
</reference>
<evidence type="ECO:0000259" key="9">
    <source>
        <dbReference type="PROSITE" id="PS50850"/>
    </source>
</evidence>
<feature type="transmembrane region" description="Helical" evidence="8">
    <location>
        <begin position="81"/>
        <end position="99"/>
    </location>
</feature>
<dbReference type="InterPro" id="IPR020846">
    <property type="entry name" value="MFS_dom"/>
</dbReference>
<evidence type="ECO:0000256" key="4">
    <source>
        <dbReference type="ARBA" id="ARBA00022475"/>
    </source>
</evidence>
<name>A0ABW0YMK3_9BACI</name>
<dbReference type="RefSeq" id="WP_385941761.1">
    <property type="nucleotide sequence ID" value="NZ_JBHSOZ010000005.1"/>
</dbReference>
<evidence type="ECO:0000256" key="1">
    <source>
        <dbReference type="ARBA" id="ARBA00004651"/>
    </source>
</evidence>
<evidence type="ECO:0000256" key="5">
    <source>
        <dbReference type="ARBA" id="ARBA00022692"/>
    </source>
</evidence>
<dbReference type="Pfam" id="PF07690">
    <property type="entry name" value="MFS_1"/>
    <property type="match status" value="1"/>
</dbReference>
<dbReference type="Gene3D" id="1.20.1250.20">
    <property type="entry name" value="MFS general substrate transporter like domains"/>
    <property type="match status" value="1"/>
</dbReference>
<keyword evidence="11" id="KW-1185">Reference proteome</keyword>
<keyword evidence="5 8" id="KW-0812">Transmembrane</keyword>
<dbReference type="CDD" id="cd17324">
    <property type="entry name" value="MFS_NepI_like"/>
    <property type="match status" value="1"/>
</dbReference>
<evidence type="ECO:0000256" key="8">
    <source>
        <dbReference type="SAM" id="Phobius"/>
    </source>
</evidence>
<dbReference type="SUPFAM" id="SSF103473">
    <property type="entry name" value="MFS general substrate transporter"/>
    <property type="match status" value="1"/>
</dbReference>
<feature type="domain" description="Major facilitator superfamily (MFS) profile" evidence="9">
    <location>
        <begin position="1"/>
        <end position="393"/>
    </location>
</feature>
<dbReference type="InterPro" id="IPR036259">
    <property type="entry name" value="MFS_trans_sf"/>
</dbReference>
<proteinExistence type="inferred from homology"/>
<gene>
    <name evidence="10" type="ORF">ACFPU1_12890</name>
</gene>
<keyword evidence="6 8" id="KW-1133">Transmembrane helix</keyword>
<feature type="transmembrane region" description="Helical" evidence="8">
    <location>
        <begin position="367"/>
        <end position="388"/>
    </location>
</feature>
<feature type="transmembrane region" description="Helical" evidence="8">
    <location>
        <begin position="167"/>
        <end position="189"/>
    </location>
</feature>
<feature type="transmembrane region" description="Helical" evidence="8">
    <location>
        <begin position="217"/>
        <end position="241"/>
    </location>
</feature>
<dbReference type="Proteomes" id="UP001596142">
    <property type="component" value="Unassembled WGS sequence"/>
</dbReference>
<comment type="similarity">
    <text evidence="2">Belongs to the major facilitator superfamily.</text>
</comment>
<comment type="subcellular location">
    <subcellularLocation>
        <location evidence="1">Cell membrane</location>
        <topology evidence="1">Multi-pass membrane protein</topology>
    </subcellularLocation>
</comment>
<comment type="caution">
    <text evidence="10">The sequence shown here is derived from an EMBL/GenBank/DDBJ whole genome shotgun (WGS) entry which is preliminary data.</text>
</comment>
<protein>
    <submittedName>
        <fullName evidence="10">MFS transporter</fullName>
    </submittedName>
</protein>
<sequence>MSLSYINESSKQFISTFILFWCGLVILSSMYLTIPLEHDLSHTFGVSLTQAAWIGSSFSLCYAIGCLLYGPLSDRYGRKVFLVSSISILTAVTITLGFIESFYVLVLLRGIQGLAAAAFAPISLVYADEMFPPQKRLTTVGYISSGLLMAGIIGQVVSGVINEYYGWHSIFFILGGIYFISTILVITLLPKDITERKEESILATYKYMFTFIKHKQFISAFSITFMLLLSLIGMYSVLGTYLRSEFSLSDQQILSIRAAGILGMLLAPFAGRIAQNIGVLTVLRAGLGLASAGLLALSVSPSLPLIIITSVAFTAGIAIVTPVVISLISQLAGPAKGSAISFNAFVLFLGASLGPILSAYLLKTAGYLPSILVLGTLLFGGFLLTFATGSFAPEKTGKAEHQSS</sequence>
<feature type="transmembrane region" description="Helical" evidence="8">
    <location>
        <begin position="340"/>
        <end position="361"/>
    </location>
</feature>